<sequence>MSEGETGKLALLTCSMARDVELFALLADSVDACVDAQIRHRVVVPGADIATFRRFGSARREIIAQEDVLPMRVVKLPAALKYLAPLAGTFRRPIYLDRRLKLVRGWILQQLLKIEMARTAREAALLHVDSDVFFFRPLQAADAFTRGRPPFFRIDGVPANPAHQTWIDAAARLLGLPPGTPHARHYVENCVPWSSAVARALTDRIEAVHGQPWHRAVLGEPALSEYYLYGLFVDRLQGEAGLAPTDVSFCSSFWPGQEDAPFSLDDQLATLREGQVALAVQSTHPLSPDDRRRIYRTARTRFEDGN</sequence>
<evidence type="ECO:0000313" key="1">
    <source>
        <dbReference type="EMBL" id="MEX5730223.1"/>
    </source>
</evidence>
<name>A0ABV3XYU6_9RHOB</name>
<dbReference type="Pfam" id="PF20102">
    <property type="entry name" value="DUF6492"/>
    <property type="match status" value="1"/>
</dbReference>
<comment type="caution">
    <text evidence="1">The sequence shown here is derived from an EMBL/GenBank/DDBJ whole genome shotgun (WGS) entry which is preliminary data.</text>
</comment>
<keyword evidence="2" id="KW-1185">Reference proteome</keyword>
<evidence type="ECO:0000313" key="2">
    <source>
        <dbReference type="Proteomes" id="UP001560019"/>
    </source>
</evidence>
<organism evidence="1 2">
    <name type="scientific">Rhodovulum iodosum</name>
    <dbReference type="NCBI Taxonomy" id="68291"/>
    <lineage>
        <taxon>Bacteria</taxon>
        <taxon>Pseudomonadati</taxon>
        <taxon>Pseudomonadota</taxon>
        <taxon>Alphaproteobacteria</taxon>
        <taxon>Rhodobacterales</taxon>
        <taxon>Paracoccaceae</taxon>
        <taxon>Rhodovulum</taxon>
    </lineage>
</organism>
<protein>
    <submittedName>
        <fullName evidence="1">Uncharacterized protein</fullName>
    </submittedName>
</protein>
<dbReference type="RefSeq" id="WP_125403208.1">
    <property type="nucleotide sequence ID" value="NZ_JBEHHI010000005.1"/>
</dbReference>
<dbReference type="InterPro" id="IPR045499">
    <property type="entry name" value="DUF6492"/>
</dbReference>
<dbReference type="EMBL" id="JBEHHI010000005">
    <property type="protein sequence ID" value="MEX5730223.1"/>
    <property type="molecule type" value="Genomic_DNA"/>
</dbReference>
<gene>
    <name evidence="1" type="ORF">Ga0609869_003576</name>
</gene>
<reference evidence="1 2" key="1">
    <citation type="submission" date="2024-06" db="EMBL/GenBank/DDBJ databases">
        <title>Genome of Rhodovulum iodosum, a marine photoferrotroph.</title>
        <authorList>
            <person name="Bianchini G."/>
            <person name="Nikeleit V."/>
            <person name="Kappler A."/>
            <person name="Bryce C."/>
            <person name="Sanchez-Baracaldo P."/>
        </authorList>
    </citation>
    <scope>NUCLEOTIDE SEQUENCE [LARGE SCALE GENOMIC DNA]</scope>
    <source>
        <strain evidence="1 2">UT/N1</strain>
    </source>
</reference>
<accession>A0ABV3XYU6</accession>
<dbReference type="Proteomes" id="UP001560019">
    <property type="component" value="Unassembled WGS sequence"/>
</dbReference>
<proteinExistence type="predicted"/>